<dbReference type="InterPro" id="IPR002218">
    <property type="entry name" value="MnmG-rel"/>
</dbReference>
<dbReference type="PANTHER" id="PTHR11806">
    <property type="entry name" value="GLUCOSE INHIBITED DIVISION PROTEIN A"/>
    <property type="match status" value="1"/>
</dbReference>
<evidence type="ECO:0000256" key="7">
    <source>
        <dbReference type="ARBA" id="ARBA00022827"/>
    </source>
</evidence>
<dbReference type="InterPro" id="IPR004416">
    <property type="entry name" value="MnmG"/>
</dbReference>
<evidence type="ECO:0000259" key="12">
    <source>
        <dbReference type="SMART" id="SM01228"/>
    </source>
</evidence>
<dbReference type="NCBIfam" id="TIGR00136">
    <property type="entry name" value="mnmG_gidA"/>
    <property type="match status" value="1"/>
</dbReference>
<evidence type="ECO:0000313" key="13">
    <source>
        <dbReference type="EMBL" id="GAA3896592.1"/>
    </source>
</evidence>
<dbReference type="InterPro" id="IPR049312">
    <property type="entry name" value="GIDA_C_N"/>
</dbReference>
<dbReference type="RefSeq" id="WP_344701844.1">
    <property type="nucleotide sequence ID" value="NZ_BAAAZT010000018.1"/>
</dbReference>
<protein>
    <recommendedName>
        <fullName evidence="4 11">tRNA uridine 5-carboxymethylaminomethyl modification enzyme MnmG</fullName>
    </recommendedName>
    <alternativeName>
        <fullName evidence="10 11">Glucose-inhibited division protein A</fullName>
    </alternativeName>
</protein>
<dbReference type="Proteomes" id="UP001500133">
    <property type="component" value="Unassembled WGS sequence"/>
</dbReference>
<keyword evidence="8 11" id="KW-0520">NAD</keyword>
<dbReference type="PROSITE" id="PS01281">
    <property type="entry name" value="GIDA_2"/>
    <property type="match status" value="1"/>
</dbReference>
<dbReference type="Pfam" id="PF01134">
    <property type="entry name" value="GIDA"/>
    <property type="match status" value="1"/>
</dbReference>
<proteinExistence type="inferred from homology"/>
<dbReference type="Pfam" id="PF21680">
    <property type="entry name" value="GIDA_C_1st"/>
    <property type="match status" value="1"/>
</dbReference>
<evidence type="ECO:0000256" key="3">
    <source>
        <dbReference type="ARBA" id="ARBA00007653"/>
    </source>
</evidence>
<comment type="caution">
    <text evidence="11">Lacks conserved residue(s) required for the propagation of feature annotation.</text>
</comment>
<dbReference type="HAMAP" id="MF_00129">
    <property type="entry name" value="MnmG_GidA"/>
    <property type="match status" value="1"/>
</dbReference>
<accession>A0ABP7L9E6</accession>
<dbReference type="Pfam" id="PF13932">
    <property type="entry name" value="SAM_GIDA_C"/>
    <property type="match status" value="1"/>
</dbReference>
<dbReference type="EMBL" id="BAAAZT010000018">
    <property type="protein sequence ID" value="GAA3896592.1"/>
    <property type="molecule type" value="Genomic_DNA"/>
</dbReference>
<evidence type="ECO:0000256" key="9">
    <source>
        <dbReference type="ARBA" id="ARBA00025948"/>
    </source>
</evidence>
<dbReference type="SUPFAM" id="SSF51905">
    <property type="entry name" value="FAD/NAD(P)-binding domain"/>
    <property type="match status" value="1"/>
</dbReference>
<comment type="cofactor">
    <cofactor evidence="1 11">
        <name>FAD</name>
        <dbReference type="ChEBI" id="CHEBI:57692"/>
    </cofactor>
</comment>
<evidence type="ECO:0000256" key="4">
    <source>
        <dbReference type="ARBA" id="ARBA00020461"/>
    </source>
</evidence>
<keyword evidence="6 11" id="KW-0819">tRNA processing</keyword>
<dbReference type="SMART" id="SM01228">
    <property type="entry name" value="GIDA_assoc_3"/>
    <property type="match status" value="1"/>
</dbReference>
<evidence type="ECO:0000313" key="14">
    <source>
        <dbReference type="Proteomes" id="UP001500133"/>
    </source>
</evidence>
<feature type="binding site" evidence="11">
    <location>
        <begin position="13"/>
        <end position="18"/>
    </location>
    <ligand>
        <name>FAD</name>
        <dbReference type="ChEBI" id="CHEBI:57692"/>
    </ligand>
</feature>
<evidence type="ECO:0000256" key="10">
    <source>
        <dbReference type="ARBA" id="ARBA00031800"/>
    </source>
</evidence>
<comment type="subunit">
    <text evidence="9 11">Homodimer. Heterotetramer of two MnmE and two MnmG subunits.</text>
</comment>
<dbReference type="PROSITE" id="PS01280">
    <property type="entry name" value="GIDA_1"/>
    <property type="match status" value="1"/>
</dbReference>
<evidence type="ECO:0000256" key="2">
    <source>
        <dbReference type="ARBA" id="ARBA00003717"/>
    </source>
</evidence>
<dbReference type="InterPro" id="IPR040131">
    <property type="entry name" value="MnmG_N"/>
</dbReference>
<dbReference type="PANTHER" id="PTHR11806:SF0">
    <property type="entry name" value="PROTEIN MTO1 HOMOLOG, MITOCHONDRIAL"/>
    <property type="match status" value="1"/>
</dbReference>
<comment type="similarity">
    <text evidence="3 11">Belongs to the MnmG family.</text>
</comment>
<gene>
    <name evidence="11 13" type="primary">mnmG</name>
    <name evidence="11" type="synonym">gidA</name>
    <name evidence="13" type="ORF">GCM10022228_04280</name>
</gene>
<keyword evidence="11" id="KW-0963">Cytoplasm</keyword>
<reference evidence="14" key="1">
    <citation type="journal article" date="2019" name="Int. J. Syst. Evol. Microbiol.">
        <title>The Global Catalogue of Microorganisms (GCM) 10K type strain sequencing project: providing services to taxonomists for standard genome sequencing and annotation.</title>
        <authorList>
            <consortium name="The Broad Institute Genomics Platform"/>
            <consortium name="The Broad Institute Genome Sequencing Center for Infectious Disease"/>
            <person name="Wu L."/>
            <person name="Ma J."/>
        </authorList>
    </citation>
    <scope>NUCLEOTIDE SEQUENCE [LARGE SCALE GENOMIC DNA]</scope>
    <source>
        <strain evidence="14">JCM 16914</strain>
    </source>
</reference>
<organism evidence="13 14">
    <name type="scientific">Halomonas cibimaris</name>
    <dbReference type="NCBI Taxonomy" id="657012"/>
    <lineage>
        <taxon>Bacteria</taxon>
        <taxon>Pseudomonadati</taxon>
        <taxon>Pseudomonadota</taxon>
        <taxon>Gammaproteobacteria</taxon>
        <taxon>Oceanospirillales</taxon>
        <taxon>Halomonadaceae</taxon>
        <taxon>Halomonas</taxon>
    </lineage>
</organism>
<feature type="binding site" evidence="11">
    <location>
        <begin position="273"/>
        <end position="287"/>
    </location>
    <ligand>
        <name>NAD(+)</name>
        <dbReference type="ChEBI" id="CHEBI:57540"/>
    </ligand>
</feature>
<dbReference type="InterPro" id="IPR036188">
    <property type="entry name" value="FAD/NAD-bd_sf"/>
</dbReference>
<name>A0ABP7L9E6_9GAMM</name>
<dbReference type="Gene3D" id="1.10.10.1800">
    <property type="entry name" value="tRNA uridine 5-carboxymethylaminomethyl modification enzyme MnmG/GidA"/>
    <property type="match status" value="1"/>
</dbReference>
<comment type="caution">
    <text evidence="13">The sequence shown here is derived from an EMBL/GenBank/DDBJ whole genome shotgun (WGS) entry which is preliminary data.</text>
</comment>
<evidence type="ECO:0000256" key="8">
    <source>
        <dbReference type="ARBA" id="ARBA00023027"/>
    </source>
</evidence>
<keyword evidence="5 11" id="KW-0285">Flavoprotein</keyword>
<dbReference type="Gene3D" id="1.10.150.570">
    <property type="entry name" value="GidA associated domain, C-terminal subdomain"/>
    <property type="match status" value="1"/>
</dbReference>
<evidence type="ECO:0000256" key="1">
    <source>
        <dbReference type="ARBA" id="ARBA00001974"/>
    </source>
</evidence>
<evidence type="ECO:0000256" key="5">
    <source>
        <dbReference type="ARBA" id="ARBA00022630"/>
    </source>
</evidence>
<sequence>MNYPDRFDVIVIGGGHAGTEAALASARMGCQTLLLTHNIETLGQMSCNPAIGGIGKSHLVKEIDALGGAMGLATDKGGIQFRVLNARKGPAVRATRAQADRVRYKSAIRTMLENQPNLTIFQQAAGDLIVDGDTVRGAVTETGIRFHADAVVLCTGTFLGGVIHIGLDKTLGGRAGDAPSNALAERLRALPFRVDRLKTGTPPRIDAKTVDFSKLAEQPGDNPRPVMSYMGRREMHPRQMSCHIAHTNARTHAIIRQNLDRSPMYSGSIEGVGPRYCPSIEDKVDRFADKDSHQIFIEPEGLDTHELYPNGISTSLPFDVQLEVVRSIEGLENAHITRPGYAIEYDFFDPRDLKHSLETRFIHSLFFAGQINGTTGYEEAGAQGLLAGVNAARRAKGLDAWWPRRDEAYLGVLVDDLITLGTKEPYRMFTSRAEYRLLLREDNADLRLTQTGRELGLVDNARWQAFTDKREAIERENQRLASTWVQPSSAAGQRLAETLGKPLAREFTLAALLKRPELGYADVAALPGIDGAPISDDTVAEQVQIQAKYQGYIDRQQEEINKLKRHEATPLPADMDYTRVDGLSHEMRQKLGEARPATLAQAARIAGVTPAAVSILLIHLKKHRLLHSAEVGKEEVANG</sequence>
<dbReference type="InterPro" id="IPR020595">
    <property type="entry name" value="MnmG-rel_CS"/>
</dbReference>
<evidence type="ECO:0000256" key="11">
    <source>
        <dbReference type="HAMAP-Rule" id="MF_00129"/>
    </source>
</evidence>
<feature type="domain" description="tRNA uridine 5-carboxymethylaminomethyl modification enzyme C-terminal subdomain" evidence="12">
    <location>
        <begin position="547"/>
        <end position="618"/>
    </location>
</feature>
<comment type="subcellular location">
    <subcellularLocation>
        <location evidence="11">Cytoplasm</location>
    </subcellularLocation>
</comment>
<dbReference type="InterPro" id="IPR044920">
    <property type="entry name" value="MnmG_C_subdom_sf"/>
</dbReference>
<evidence type="ECO:0000256" key="6">
    <source>
        <dbReference type="ARBA" id="ARBA00022694"/>
    </source>
</evidence>
<dbReference type="InterPro" id="IPR026904">
    <property type="entry name" value="MnmG_C"/>
</dbReference>
<dbReference type="Gene3D" id="3.50.50.60">
    <property type="entry name" value="FAD/NAD(P)-binding domain"/>
    <property type="match status" value="2"/>
</dbReference>
<comment type="function">
    <text evidence="2 11">NAD-binding protein involved in the addition of a carboxymethylaminomethyl (cmnm) group at the wobble position (U34) of certain tRNAs, forming tRNA-cmnm(5)s(2)U34.</text>
</comment>
<keyword evidence="7 11" id="KW-0274">FAD</keyword>
<dbReference type="InterPro" id="IPR047001">
    <property type="entry name" value="MnmG_C_subdom"/>
</dbReference>
<keyword evidence="14" id="KW-1185">Reference proteome</keyword>